<dbReference type="SMART" id="SM00934">
    <property type="entry name" value="OMPdecase"/>
    <property type="match status" value="1"/>
</dbReference>
<evidence type="ECO:0000256" key="6">
    <source>
        <dbReference type="ARBA" id="ARBA00049157"/>
    </source>
</evidence>
<dbReference type="OrthoDB" id="9808470at2"/>
<evidence type="ECO:0000313" key="10">
    <source>
        <dbReference type="Proteomes" id="UP000233398"/>
    </source>
</evidence>
<dbReference type="Proteomes" id="UP000233398">
    <property type="component" value="Unassembled WGS sequence"/>
</dbReference>
<dbReference type="PANTHER" id="PTHR43375">
    <property type="entry name" value="OROTIDINE 5'-PHOSPHATE DECARBOXYLASE"/>
    <property type="match status" value="1"/>
</dbReference>
<protein>
    <recommendedName>
        <fullName evidence="7">Orotidine-5'-phosphate decarboxylase</fullName>
        <ecNumber evidence="7">4.1.1.23</ecNumber>
    </recommendedName>
</protein>
<evidence type="ECO:0000256" key="3">
    <source>
        <dbReference type="ARBA" id="ARBA00022793"/>
    </source>
</evidence>
<dbReference type="RefSeq" id="WP_101073172.1">
    <property type="nucleotide sequence ID" value="NZ_PISP01000002.1"/>
</dbReference>
<dbReference type="GO" id="GO:0006207">
    <property type="term" value="P:'de novo' pyrimidine nucleobase biosynthetic process"/>
    <property type="evidence" value="ECO:0007669"/>
    <property type="project" value="InterPro"/>
</dbReference>
<reference evidence="9 10" key="1">
    <citation type="submission" date="2017-11" db="EMBL/GenBank/DDBJ databases">
        <title>Rhodohalobacter 15182 sp. nov., isolated from a salt lake.</title>
        <authorList>
            <person name="Han S."/>
        </authorList>
    </citation>
    <scope>NUCLEOTIDE SEQUENCE [LARGE SCALE GENOMIC DNA]</scope>
    <source>
        <strain evidence="9 10">15182</strain>
    </source>
</reference>
<keyword evidence="5" id="KW-0456">Lyase</keyword>
<dbReference type="AlphaFoldDB" id="A0A2N0VHG1"/>
<dbReference type="CDD" id="cd04725">
    <property type="entry name" value="OMP_decarboxylase_like"/>
    <property type="match status" value="1"/>
</dbReference>
<comment type="pathway">
    <text evidence="1">Pyrimidine metabolism; UMP biosynthesis via de novo pathway; UMP from orotate: step 2/2.</text>
</comment>
<evidence type="ECO:0000259" key="8">
    <source>
        <dbReference type="SMART" id="SM00934"/>
    </source>
</evidence>
<dbReference type="Gene3D" id="3.20.20.70">
    <property type="entry name" value="Aldolase class I"/>
    <property type="match status" value="1"/>
</dbReference>
<dbReference type="PROSITE" id="PS00156">
    <property type="entry name" value="OMPDECASE"/>
    <property type="match status" value="1"/>
</dbReference>
<proteinExistence type="inferred from homology"/>
<dbReference type="InterPro" id="IPR018089">
    <property type="entry name" value="OMPdecase_AS"/>
</dbReference>
<keyword evidence="3" id="KW-0210">Decarboxylase</keyword>
<dbReference type="GO" id="GO:0044205">
    <property type="term" value="P:'de novo' UMP biosynthetic process"/>
    <property type="evidence" value="ECO:0007669"/>
    <property type="project" value="UniProtKB-UniPathway"/>
</dbReference>
<organism evidence="9 10">
    <name type="scientific">Rhodohalobacter barkolensis</name>
    <dbReference type="NCBI Taxonomy" id="2053187"/>
    <lineage>
        <taxon>Bacteria</taxon>
        <taxon>Pseudomonadati</taxon>
        <taxon>Balneolota</taxon>
        <taxon>Balneolia</taxon>
        <taxon>Balneolales</taxon>
        <taxon>Balneolaceae</taxon>
        <taxon>Rhodohalobacter</taxon>
    </lineage>
</organism>
<comment type="caution">
    <text evidence="9">The sequence shown here is derived from an EMBL/GenBank/DDBJ whole genome shotgun (WGS) entry which is preliminary data.</text>
</comment>
<dbReference type="SUPFAM" id="SSF51366">
    <property type="entry name" value="Ribulose-phoshate binding barrel"/>
    <property type="match status" value="1"/>
</dbReference>
<dbReference type="Pfam" id="PF00215">
    <property type="entry name" value="OMPdecase"/>
    <property type="match status" value="1"/>
</dbReference>
<dbReference type="NCBIfam" id="TIGR02127">
    <property type="entry name" value="pyrF_sub2"/>
    <property type="match status" value="1"/>
</dbReference>
<keyword evidence="4" id="KW-0665">Pyrimidine biosynthesis</keyword>
<evidence type="ECO:0000313" key="9">
    <source>
        <dbReference type="EMBL" id="PKD43630.1"/>
    </source>
</evidence>
<dbReference type="InterPro" id="IPR011995">
    <property type="entry name" value="OMPdecase_type-2"/>
</dbReference>
<gene>
    <name evidence="9" type="primary">pyrF</name>
    <name evidence="9" type="ORF">CWD77_08675</name>
</gene>
<dbReference type="UniPathway" id="UPA00070">
    <property type="reaction ID" value="UER00120"/>
</dbReference>
<dbReference type="InterPro" id="IPR001754">
    <property type="entry name" value="OMPdeCOase_dom"/>
</dbReference>
<dbReference type="InterPro" id="IPR011060">
    <property type="entry name" value="RibuloseP-bd_barrel"/>
</dbReference>
<evidence type="ECO:0000256" key="4">
    <source>
        <dbReference type="ARBA" id="ARBA00022975"/>
    </source>
</evidence>
<name>A0A2N0VHG1_9BACT</name>
<sequence length="279" mass="30816">MNYTEKLKRSVKSSNSILCVGLDPVPENIPQTLRNQYKDDAELIFEFCRRVVESTKVHACAFKPNVAFFEALGVPGWEAFEKLLDVIPSNRIVIADAKRGDIGNTASMYKRTYFDRYQNDAITLNPLMGLDTLDPFMNDSSKGVYVLALTSNSGSADFLQRRFQGRLSLGEYISEELSKKQSVCSTHIGMVVGATQIESIAPVLNAFPQSNLLIPGIGAQGGSIVELDKALDRHTGIPVVNSSRGIIYAGGDEENWSELVSEKASELKENLNRITVRYV</sequence>
<evidence type="ECO:0000256" key="1">
    <source>
        <dbReference type="ARBA" id="ARBA00004861"/>
    </source>
</evidence>
<feature type="domain" description="Orotidine 5'-phosphate decarboxylase" evidence="8">
    <location>
        <begin position="17"/>
        <end position="259"/>
    </location>
</feature>
<dbReference type="EC" id="4.1.1.23" evidence="7"/>
<dbReference type="GO" id="GO:0004590">
    <property type="term" value="F:orotidine-5'-phosphate decarboxylase activity"/>
    <property type="evidence" value="ECO:0007669"/>
    <property type="project" value="UniProtKB-UniRule"/>
</dbReference>
<evidence type="ECO:0000256" key="5">
    <source>
        <dbReference type="ARBA" id="ARBA00023239"/>
    </source>
</evidence>
<comment type="catalytic activity">
    <reaction evidence="6">
        <text>orotidine 5'-phosphate + H(+) = UMP + CO2</text>
        <dbReference type="Rhea" id="RHEA:11596"/>
        <dbReference type="ChEBI" id="CHEBI:15378"/>
        <dbReference type="ChEBI" id="CHEBI:16526"/>
        <dbReference type="ChEBI" id="CHEBI:57538"/>
        <dbReference type="ChEBI" id="CHEBI:57865"/>
        <dbReference type="EC" id="4.1.1.23"/>
    </reaction>
</comment>
<evidence type="ECO:0000256" key="7">
    <source>
        <dbReference type="NCBIfam" id="TIGR02127"/>
    </source>
</evidence>
<dbReference type="EMBL" id="PISP01000002">
    <property type="protein sequence ID" value="PKD43630.1"/>
    <property type="molecule type" value="Genomic_DNA"/>
</dbReference>
<comment type="similarity">
    <text evidence="2">Belongs to the OMP decarboxylase family. Type 2 subfamily.</text>
</comment>
<dbReference type="PANTHER" id="PTHR43375:SF1">
    <property type="entry name" value="OROTIDINE 5'-PHOSPHATE DECARBOXYLASE"/>
    <property type="match status" value="1"/>
</dbReference>
<dbReference type="InterPro" id="IPR013785">
    <property type="entry name" value="Aldolase_TIM"/>
</dbReference>
<evidence type="ECO:0000256" key="2">
    <source>
        <dbReference type="ARBA" id="ARBA00008847"/>
    </source>
</evidence>
<keyword evidence="10" id="KW-1185">Reference proteome</keyword>
<accession>A0A2N0VHG1</accession>